<evidence type="ECO:0000313" key="2">
    <source>
        <dbReference type="Proteomes" id="UP000004994"/>
    </source>
</evidence>
<dbReference type="PANTHER" id="PTHR43611">
    <property type="entry name" value="ALPHA-D-GLUCOSE 1-PHOSPHATE PHOSPHATASE"/>
    <property type="match status" value="1"/>
</dbReference>
<protein>
    <submittedName>
        <fullName evidence="1">Uncharacterized protein</fullName>
    </submittedName>
</protein>
<accession>A0A3Q7GN57</accession>
<proteinExistence type="predicted"/>
<reference evidence="1" key="2">
    <citation type="submission" date="2019-01" db="UniProtKB">
        <authorList>
            <consortium name="EnsemblPlants"/>
        </authorList>
    </citation>
    <scope>IDENTIFICATION</scope>
    <source>
        <strain evidence="1">cv. Heinz 1706</strain>
    </source>
</reference>
<dbReference type="InParanoid" id="A0A3Q7GN57"/>
<dbReference type="PaxDb" id="4081-Solyc05g055810.2.1"/>
<dbReference type="Gramene" id="Solyc05g055810.3.1">
    <property type="protein sequence ID" value="Solyc05g055810.3.1"/>
    <property type="gene ID" value="Solyc05g055810.3"/>
</dbReference>
<sequence>MALLLSWRPSSAYNISFPFTMKNTSSSKSVKMGSFSTISCSITSSSASTMVAQRKLPILLFDVMDTIVRDPFYHDVPAFFRMSMKELLESKHPTSWIEFEKGLISEEELTRKFFKDGRSFDMEGLKNCMRRRYS</sequence>
<dbReference type="EnsemblPlants" id="Solyc05g055810.3.1">
    <property type="protein sequence ID" value="Solyc05g055810.3.1"/>
    <property type="gene ID" value="Solyc05g055810.3"/>
</dbReference>
<name>A0A3Q7GN57_SOLLC</name>
<dbReference type="AlphaFoldDB" id="A0A3Q7GN57"/>
<dbReference type="OMA" id="NCMRRRY"/>
<dbReference type="Proteomes" id="UP000004994">
    <property type="component" value="Chromosome 5"/>
</dbReference>
<keyword evidence="2" id="KW-1185">Reference proteome</keyword>
<organism evidence="1">
    <name type="scientific">Solanum lycopersicum</name>
    <name type="common">Tomato</name>
    <name type="synonym">Lycopersicon esculentum</name>
    <dbReference type="NCBI Taxonomy" id="4081"/>
    <lineage>
        <taxon>Eukaryota</taxon>
        <taxon>Viridiplantae</taxon>
        <taxon>Streptophyta</taxon>
        <taxon>Embryophyta</taxon>
        <taxon>Tracheophyta</taxon>
        <taxon>Spermatophyta</taxon>
        <taxon>Magnoliopsida</taxon>
        <taxon>eudicotyledons</taxon>
        <taxon>Gunneridae</taxon>
        <taxon>Pentapetalae</taxon>
        <taxon>asterids</taxon>
        <taxon>lamiids</taxon>
        <taxon>Solanales</taxon>
        <taxon>Solanaceae</taxon>
        <taxon>Solanoideae</taxon>
        <taxon>Solaneae</taxon>
        <taxon>Solanum</taxon>
        <taxon>Solanum subgen. Lycopersicon</taxon>
    </lineage>
</organism>
<dbReference type="PANTHER" id="PTHR43611:SF3">
    <property type="entry name" value="FLAVIN MONONUCLEOTIDE HYDROLASE 1, CHLOROPLATIC"/>
    <property type="match status" value="1"/>
</dbReference>
<reference evidence="1" key="1">
    <citation type="journal article" date="2012" name="Nature">
        <title>The tomato genome sequence provides insights into fleshy fruit evolution.</title>
        <authorList>
            <consortium name="Tomato Genome Consortium"/>
        </authorList>
    </citation>
    <scope>NUCLEOTIDE SEQUENCE [LARGE SCALE GENOMIC DNA]</scope>
    <source>
        <strain evidence="1">cv. Heinz 1706</strain>
    </source>
</reference>
<evidence type="ECO:0000313" key="1">
    <source>
        <dbReference type="EnsemblPlants" id="Solyc05g055810.3.1"/>
    </source>
</evidence>
<dbReference type="STRING" id="4081.A0A3Q7GN57"/>